<evidence type="ECO:0000313" key="2">
    <source>
        <dbReference type="EMBL" id="MBE8715751.1"/>
    </source>
</evidence>
<accession>A0A928YRW3</accession>
<dbReference type="Pfam" id="PF00117">
    <property type="entry name" value="GATase"/>
    <property type="match status" value="1"/>
</dbReference>
<dbReference type="InterPro" id="IPR017926">
    <property type="entry name" value="GATASE"/>
</dbReference>
<evidence type="ECO:0000259" key="1">
    <source>
        <dbReference type="Pfam" id="PF00117"/>
    </source>
</evidence>
<proteinExistence type="predicted"/>
<dbReference type="SUPFAM" id="SSF52317">
    <property type="entry name" value="Class I glutamine amidotransferase-like"/>
    <property type="match status" value="1"/>
</dbReference>
<dbReference type="Proteomes" id="UP000652567">
    <property type="component" value="Unassembled WGS sequence"/>
</dbReference>
<dbReference type="Gene3D" id="3.40.50.880">
    <property type="match status" value="1"/>
</dbReference>
<evidence type="ECO:0000313" key="3">
    <source>
        <dbReference type="Proteomes" id="UP000652567"/>
    </source>
</evidence>
<protein>
    <submittedName>
        <fullName evidence="2">Glutamine amidotransferase</fullName>
    </submittedName>
</protein>
<keyword evidence="3" id="KW-1185">Reference proteome</keyword>
<dbReference type="PANTHER" id="PTHR42695:SF5">
    <property type="entry name" value="GLUTAMINE AMIDOTRANSFERASE YLR126C-RELATED"/>
    <property type="match status" value="1"/>
</dbReference>
<dbReference type="PANTHER" id="PTHR42695">
    <property type="entry name" value="GLUTAMINE AMIDOTRANSFERASE YLR126C-RELATED"/>
    <property type="match status" value="1"/>
</dbReference>
<organism evidence="2 3">
    <name type="scientific">Cellvibrio polysaccharolyticus</name>
    <dbReference type="NCBI Taxonomy" id="2082724"/>
    <lineage>
        <taxon>Bacteria</taxon>
        <taxon>Pseudomonadati</taxon>
        <taxon>Pseudomonadota</taxon>
        <taxon>Gammaproteobacteria</taxon>
        <taxon>Cellvibrionales</taxon>
        <taxon>Cellvibrionaceae</taxon>
        <taxon>Cellvibrio</taxon>
    </lineage>
</organism>
<feature type="domain" description="Glutamine amidotransferase" evidence="1">
    <location>
        <begin position="19"/>
        <end position="190"/>
    </location>
</feature>
<dbReference type="RefSeq" id="WP_193906342.1">
    <property type="nucleotide sequence ID" value="NZ_PRDL01000001.1"/>
</dbReference>
<dbReference type="InterPro" id="IPR029062">
    <property type="entry name" value="Class_I_gatase-like"/>
</dbReference>
<reference evidence="2" key="1">
    <citation type="submission" date="2018-07" db="EMBL/GenBank/DDBJ databases">
        <title>Genome assembly of strain Ka43.</title>
        <authorList>
            <person name="Kukolya J."/>
            <person name="Nagy I."/>
            <person name="Horvath B."/>
            <person name="Toth A."/>
        </authorList>
    </citation>
    <scope>NUCLEOTIDE SEQUENCE</scope>
    <source>
        <strain evidence="2">KB43</strain>
    </source>
</reference>
<gene>
    <name evidence="2" type="ORF">C4F51_00945</name>
</gene>
<name>A0A928YRW3_9GAMM</name>
<dbReference type="CDD" id="cd01741">
    <property type="entry name" value="GATase1_1"/>
    <property type="match status" value="1"/>
</dbReference>
<comment type="caution">
    <text evidence="2">The sequence shown here is derived from an EMBL/GenBank/DDBJ whole genome shotgun (WGS) entry which is preliminary data.</text>
</comment>
<dbReference type="EMBL" id="PRDL01000001">
    <property type="protein sequence ID" value="MBE8715751.1"/>
    <property type="molecule type" value="Genomic_DNA"/>
</dbReference>
<dbReference type="GO" id="GO:0005829">
    <property type="term" value="C:cytosol"/>
    <property type="evidence" value="ECO:0007669"/>
    <property type="project" value="TreeGrafter"/>
</dbReference>
<dbReference type="InterPro" id="IPR044992">
    <property type="entry name" value="ChyE-like"/>
</dbReference>
<dbReference type="NCBIfam" id="NF006562">
    <property type="entry name" value="PRK09065.1"/>
    <property type="match status" value="1"/>
</dbReference>
<dbReference type="PROSITE" id="PS51273">
    <property type="entry name" value="GATASE_TYPE_1"/>
    <property type="match status" value="1"/>
</dbReference>
<keyword evidence="2" id="KW-0315">Glutamine amidotransferase</keyword>
<dbReference type="AlphaFoldDB" id="A0A928YRW3"/>
<sequence>MPSLYIIKTGSTFPTFAPDNGDFEDWVRQGLGKNADLEVRVIGANTGEALPDPEACAGIVITGSHAMVTDKEPWSEAIAAWLPALIAAEVPVLGICYGHQLLAHATGGVVGYHPHGKEIGTVPVALTENAESDDLFSGLPATFTAHATHSQTVLSLPEGAVHLASNAFEPHHAFRVGKAAWGVQFHPEFDAPIMREYIQQQAEPLRRDKQNPEELVANVSDTPVAAEVLQRFADLALKGVLK</sequence>